<evidence type="ECO:0000256" key="5">
    <source>
        <dbReference type="ARBA" id="ARBA00011882"/>
    </source>
</evidence>
<dbReference type="InterPro" id="IPR011707">
    <property type="entry name" value="Cu-oxidase-like_N"/>
</dbReference>
<feature type="binding site" description="type 1 copper site" evidence="12">
    <location>
        <position position="321"/>
    </location>
    <ligand>
        <name>Cu cation</name>
        <dbReference type="ChEBI" id="CHEBI:23378"/>
        <label>1</label>
    </ligand>
</feature>
<name>A0A1I2FK94_9MICO</name>
<evidence type="ECO:0000256" key="7">
    <source>
        <dbReference type="ARBA" id="ARBA00022723"/>
    </source>
</evidence>
<sequence length="486" mass="49685">MTTTPPEPTARRPLPGQEGTPVQRAALAVMGVVAVVALSVAAVLADPGLVPATDPGAASSSGAASPGAPVAPTGRTTEVTVTVDGMAFTPARIEVPRGDALLITFTNTGDQRHDLVFGDALGTPAIAPGASATVDVGVVGADLEGWCSLPGHRQMGMTLQVVATGAGAPPSTAGAHDDPALPASPVPSAAELQAAAASATPHPAELPPLDDATVRRYTFTVTEAVQEVAPGVTRVVWTYNGSSPGPLLHGRVGDTFEITLVNEGTMGHSIDFHAGELAPDEPMRTIEPGARLQYTFTADRAGVWMYHCSTMPMSQHIANGMFGAVVIEPANLDPVDRQFVLVQSEQYLGADGGPTDATKAAAAIPDIVTFNGRAFQYDAHPLTAAVGDRVRFWVLDAGPNAALSFHVVGGQFDTVWTEGAYSVRGGTGAGTAGTTGAQTLPLLAAQGGFVELALREAGHYPFVNHQMSLAEKGAHGVLLVEPAGAS</sequence>
<feature type="domain" description="EfeO-type cupredoxin-like" evidence="15">
    <location>
        <begin position="74"/>
        <end position="136"/>
    </location>
</feature>
<feature type="region of interest" description="Disordered" evidence="13">
    <location>
        <begin position="167"/>
        <end position="209"/>
    </location>
</feature>
<evidence type="ECO:0000256" key="3">
    <source>
        <dbReference type="ARBA" id="ARBA00010609"/>
    </source>
</evidence>
<organism evidence="16 17">
    <name type="scientific">Flavimobilis marinus</name>
    <dbReference type="NCBI Taxonomy" id="285351"/>
    <lineage>
        <taxon>Bacteria</taxon>
        <taxon>Bacillati</taxon>
        <taxon>Actinomycetota</taxon>
        <taxon>Actinomycetes</taxon>
        <taxon>Micrococcales</taxon>
        <taxon>Jonesiaceae</taxon>
        <taxon>Flavimobilis</taxon>
    </lineage>
</organism>
<dbReference type="RefSeq" id="WP_093376406.1">
    <property type="nucleotide sequence ID" value="NZ_BNAN01000002.1"/>
</dbReference>
<dbReference type="Gene3D" id="2.60.40.420">
    <property type="entry name" value="Cupredoxins - blue copper proteins"/>
    <property type="match status" value="3"/>
</dbReference>
<evidence type="ECO:0000256" key="2">
    <source>
        <dbReference type="ARBA" id="ARBA00001973"/>
    </source>
</evidence>
<feature type="binding site" description="type 1 copper site" evidence="12">
    <location>
        <position position="465"/>
    </location>
    <ligand>
        <name>Cu cation</name>
        <dbReference type="ChEBI" id="CHEBI:23378"/>
        <label>1</label>
    </ligand>
</feature>
<feature type="binding site" description="type 1 copper site" evidence="12">
    <location>
        <position position="316"/>
    </location>
    <ligand>
        <name>Cu cation</name>
        <dbReference type="ChEBI" id="CHEBI:23378"/>
        <label>1</label>
    </ligand>
</feature>
<protein>
    <recommendedName>
        <fullName evidence="6">Copper-containing nitrite reductase</fullName>
        <ecNumber evidence="5">1.7.2.1</ecNumber>
    </recommendedName>
</protein>
<reference evidence="17" key="1">
    <citation type="submission" date="2016-10" db="EMBL/GenBank/DDBJ databases">
        <authorList>
            <person name="Varghese N."/>
            <person name="Submissions S."/>
        </authorList>
    </citation>
    <scope>NUCLEOTIDE SEQUENCE [LARGE SCALE GENOMIC DNA]</scope>
    <source>
        <strain evidence="17">DSM 19083</strain>
    </source>
</reference>
<dbReference type="EC" id="1.7.2.1" evidence="5"/>
<evidence type="ECO:0000256" key="9">
    <source>
        <dbReference type="ARBA" id="ARBA00023002"/>
    </source>
</evidence>
<gene>
    <name evidence="16" type="ORF">SAMN04488035_1344</name>
</gene>
<dbReference type="Pfam" id="PF07732">
    <property type="entry name" value="Cu-oxidase_3"/>
    <property type="match status" value="1"/>
</dbReference>
<comment type="catalytic activity">
    <reaction evidence="11">
        <text>nitric oxide + Fe(III)-[cytochrome c] + H2O = Fe(II)-[cytochrome c] + nitrite + 2 H(+)</text>
        <dbReference type="Rhea" id="RHEA:15233"/>
        <dbReference type="Rhea" id="RHEA-COMP:10350"/>
        <dbReference type="Rhea" id="RHEA-COMP:14399"/>
        <dbReference type="ChEBI" id="CHEBI:15377"/>
        <dbReference type="ChEBI" id="CHEBI:15378"/>
        <dbReference type="ChEBI" id="CHEBI:16301"/>
        <dbReference type="ChEBI" id="CHEBI:16480"/>
        <dbReference type="ChEBI" id="CHEBI:29033"/>
        <dbReference type="ChEBI" id="CHEBI:29034"/>
        <dbReference type="EC" id="1.7.2.1"/>
    </reaction>
</comment>
<comment type="subunit">
    <text evidence="4">Homotrimer.</text>
</comment>
<dbReference type="STRING" id="285351.SAMN04488035_1344"/>
<feature type="compositionally biased region" description="Low complexity" evidence="13">
    <location>
        <begin position="167"/>
        <end position="199"/>
    </location>
</feature>
<dbReference type="OrthoDB" id="345021at2"/>
<dbReference type="Proteomes" id="UP000198520">
    <property type="component" value="Unassembled WGS sequence"/>
</dbReference>
<evidence type="ECO:0000259" key="14">
    <source>
        <dbReference type="Pfam" id="PF07732"/>
    </source>
</evidence>
<evidence type="ECO:0000256" key="6">
    <source>
        <dbReference type="ARBA" id="ARBA00017290"/>
    </source>
</evidence>
<dbReference type="SUPFAM" id="SSF49503">
    <property type="entry name" value="Cupredoxins"/>
    <property type="match status" value="3"/>
</dbReference>
<dbReference type="CDD" id="cd11020">
    <property type="entry name" value="CuRO_1_CuNIR"/>
    <property type="match status" value="1"/>
</dbReference>
<keyword evidence="10 12" id="KW-0186">Copper</keyword>
<dbReference type="CDD" id="cd04208">
    <property type="entry name" value="CuRO_2_CuNIR"/>
    <property type="match status" value="1"/>
</dbReference>
<dbReference type="PANTHER" id="PTHR11709">
    <property type="entry name" value="MULTI-COPPER OXIDASE"/>
    <property type="match status" value="1"/>
</dbReference>
<evidence type="ECO:0000256" key="10">
    <source>
        <dbReference type="ARBA" id="ARBA00023008"/>
    </source>
</evidence>
<dbReference type="InterPro" id="IPR028096">
    <property type="entry name" value="EfeO_Cupredoxin"/>
</dbReference>
<dbReference type="EMBL" id="FONZ01000002">
    <property type="protein sequence ID" value="SFF05137.1"/>
    <property type="molecule type" value="Genomic_DNA"/>
</dbReference>
<keyword evidence="8" id="KW-0677">Repeat</keyword>
<evidence type="ECO:0000313" key="16">
    <source>
        <dbReference type="EMBL" id="SFF05137.1"/>
    </source>
</evidence>
<keyword evidence="9" id="KW-0560">Oxidoreductase</keyword>
<dbReference type="Pfam" id="PF13473">
    <property type="entry name" value="Cupredoxin_1"/>
    <property type="match status" value="1"/>
</dbReference>
<keyword evidence="7 12" id="KW-0479">Metal-binding</keyword>
<evidence type="ECO:0000256" key="12">
    <source>
        <dbReference type="PIRSR" id="PIRSR601287-1"/>
    </source>
</evidence>
<evidence type="ECO:0000256" key="11">
    <source>
        <dbReference type="ARBA" id="ARBA00049340"/>
    </source>
</evidence>
<feature type="binding site" description="type 1 copper site" evidence="12">
    <location>
        <position position="273"/>
    </location>
    <ligand>
        <name>Cu cation</name>
        <dbReference type="ChEBI" id="CHEBI:23378"/>
        <label>1</label>
    </ligand>
</feature>
<evidence type="ECO:0000256" key="4">
    <source>
        <dbReference type="ARBA" id="ARBA00011233"/>
    </source>
</evidence>
<comment type="cofactor">
    <cofactor evidence="2 12">
        <name>Cu(2+)</name>
        <dbReference type="ChEBI" id="CHEBI:29036"/>
    </cofactor>
</comment>
<dbReference type="GO" id="GO:0005507">
    <property type="term" value="F:copper ion binding"/>
    <property type="evidence" value="ECO:0007669"/>
    <property type="project" value="InterPro"/>
</dbReference>
<comment type="similarity">
    <text evidence="3">Belongs to the multicopper oxidase family.</text>
</comment>
<feature type="binding site" description="type 1 copper site" evidence="12">
    <location>
        <position position="268"/>
    </location>
    <ligand>
        <name>Cu cation</name>
        <dbReference type="ChEBI" id="CHEBI:23378"/>
        <label>1</label>
    </ligand>
</feature>
<proteinExistence type="inferred from homology"/>
<dbReference type="AlphaFoldDB" id="A0A1I2FK94"/>
<evidence type="ECO:0000256" key="1">
    <source>
        <dbReference type="ARBA" id="ARBA00001960"/>
    </source>
</evidence>
<keyword evidence="17" id="KW-1185">Reference proteome</keyword>
<accession>A0A1I2FK94</accession>
<feature type="domain" description="Plastocyanin-like" evidence="14">
    <location>
        <begin position="225"/>
        <end position="330"/>
    </location>
</feature>
<evidence type="ECO:0000256" key="8">
    <source>
        <dbReference type="ARBA" id="ARBA00022737"/>
    </source>
</evidence>
<dbReference type="PANTHER" id="PTHR11709:SF394">
    <property type="entry name" value="FI03373P-RELATED"/>
    <property type="match status" value="1"/>
</dbReference>
<feature type="binding site" description="type 1 copper site" evidence="12">
    <location>
        <position position="307"/>
    </location>
    <ligand>
        <name>Cu cation</name>
        <dbReference type="ChEBI" id="CHEBI:23378"/>
        <label>1</label>
    </ligand>
</feature>
<feature type="region of interest" description="Disordered" evidence="13">
    <location>
        <begin position="54"/>
        <end position="76"/>
    </location>
</feature>
<comment type="cofactor">
    <cofactor evidence="1 12">
        <name>Cu(+)</name>
        <dbReference type="ChEBI" id="CHEBI:49552"/>
    </cofactor>
</comment>
<dbReference type="InterPro" id="IPR008972">
    <property type="entry name" value="Cupredoxin"/>
</dbReference>
<dbReference type="InterPro" id="IPR001287">
    <property type="entry name" value="NO2-reductase_Cu"/>
</dbReference>
<evidence type="ECO:0000259" key="15">
    <source>
        <dbReference type="Pfam" id="PF13473"/>
    </source>
</evidence>
<dbReference type="GO" id="GO:0050421">
    <property type="term" value="F:nitrite reductase (NO-forming) activity"/>
    <property type="evidence" value="ECO:0007669"/>
    <property type="project" value="UniProtKB-EC"/>
</dbReference>
<feature type="compositionally biased region" description="Low complexity" evidence="13">
    <location>
        <begin position="54"/>
        <end position="74"/>
    </location>
</feature>
<evidence type="ECO:0000256" key="13">
    <source>
        <dbReference type="SAM" id="MobiDB-lite"/>
    </source>
</evidence>
<dbReference type="InterPro" id="IPR045087">
    <property type="entry name" value="Cu-oxidase_fam"/>
</dbReference>
<feature type="binding site" description="type 1 copper site" evidence="12">
    <location>
        <position position="308"/>
    </location>
    <ligand>
        <name>Cu cation</name>
        <dbReference type="ChEBI" id="CHEBI:23378"/>
        <label>1</label>
    </ligand>
</feature>
<dbReference type="PRINTS" id="PR00695">
    <property type="entry name" value="CUNO2RDTASE"/>
</dbReference>
<evidence type="ECO:0000313" key="17">
    <source>
        <dbReference type="Proteomes" id="UP000198520"/>
    </source>
</evidence>